<organism evidence="3 4">
    <name type="scientific">Elysia crispata</name>
    <name type="common">lettuce slug</name>
    <dbReference type="NCBI Taxonomy" id="231223"/>
    <lineage>
        <taxon>Eukaryota</taxon>
        <taxon>Metazoa</taxon>
        <taxon>Spiralia</taxon>
        <taxon>Lophotrochozoa</taxon>
        <taxon>Mollusca</taxon>
        <taxon>Gastropoda</taxon>
        <taxon>Heterobranchia</taxon>
        <taxon>Euthyneura</taxon>
        <taxon>Panpulmonata</taxon>
        <taxon>Sacoglossa</taxon>
        <taxon>Placobranchoidea</taxon>
        <taxon>Plakobranchidae</taxon>
        <taxon>Elysia</taxon>
    </lineage>
</organism>
<reference evidence="3" key="1">
    <citation type="journal article" date="2023" name="G3 (Bethesda)">
        <title>A reference genome for the long-term kleptoplast-retaining sea slug Elysia crispata morphotype clarki.</title>
        <authorList>
            <person name="Eastman K.E."/>
            <person name="Pendleton A.L."/>
            <person name="Shaikh M.A."/>
            <person name="Suttiyut T."/>
            <person name="Ogas R."/>
            <person name="Tomko P."/>
            <person name="Gavelis G."/>
            <person name="Widhalm J.R."/>
            <person name="Wisecaver J.H."/>
        </authorList>
    </citation>
    <scope>NUCLEOTIDE SEQUENCE</scope>
    <source>
        <strain evidence="3">ECLA1</strain>
    </source>
</reference>
<evidence type="ECO:0000313" key="4">
    <source>
        <dbReference type="Proteomes" id="UP001283361"/>
    </source>
</evidence>
<keyword evidence="2" id="KW-0472">Membrane</keyword>
<feature type="region of interest" description="Disordered" evidence="1">
    <location>
        <begin position="336"/>
        <end position="394"/>
    </location>
</feature>
<proteinExistence type="predicted"/>
<sequence length="394" mass="41772">LSQNTTAAPLQCHEVVIDPTCIPQYSWYDKLQTCLALTPSPTIHMSQLAAGSACSGGVVTFIGSATKDQAVLDYIMPHAGTIPSILLDLKGTAGGTLEWINLNIRLNTSIYHNFSKPLNLGNVTQNSCVTKNSSTGMWSLMDCHNPLMKYGALCEIDRPDVPMPSKPVIQPNSANLSKRMKAGTSAKIVCKAFIGKEMMKVVLVAANNTISIIGPNARGFSFTEVSVENYHRCFRSAVIMYDRTYMLADHGTKVMCASHIENPQIPCPTSGHFCVTVGKIMIKGGGVDLKGNMVLLAAAGGAAGLVLLVIILIILKVKCKKKKGDVSSKTASIELAPVEAPPAEEHHTEEAASAVAPSEGGEEGPPDDTEVHRKSQGGTESVRSGGSAEKEVAA</sequence>
<evidence type="ECO:0000256" key="1">
    <source>
        <dbReference type="SAM" id="MobiDB-lite"/>
    </source>
</evidence>
<comment type="caution">
    <text evidence="3">The sequence shown here is derived from an EMBL/GenBank/DDBJ whole genome shotgun (WGS) entry which is preliminary data.</text>
</comment>
<keyword evidence="2" id="KW-0812">Transmembrane</keyword>
<evidence type="ECO:0000313" key="3">
    <source>
        <dbReference type="EMBL" id="KAK3762354.1"/>
    </source>
</evidence>
<accession>A0AAE0Z3X3</accession>
<gene>
    <name evidence="3" type="ORF">RRG08_057799</name>
</gene>
<dbReference type="Proteomes" id="UP001283361">
    <property type="component" value="Unassembled WGS sequence"/>
</dbReference>
<evidence type="ECO:0000256" key="2">
    <source>
        <dbReference type="SAM" id="Phobius"/>
    </source>
</evidence>
<keyword evidence="4" id="KW-1185">Reference proteome</keyword>
<name>A0AAE0Z3X3_9GAST</name>
<protein>
    <submittedName>
        <fullName evidence="3">Uncharacterized protein</fullName>
    </submittedName>
</protein>
<dbReference type="EMBL" id="JAWDGP010004720">
    <property type="protein sequence ID" value="KAK3762354.1"/>
    <property type="molecule type" value="Genomic_DNA"/>
</dbReference>
<keyword evidence="2" id="KW-1133">Transmembrane helix</keyword>
<feature type="transmembrane region" description="Helical" evidence="2">
    <location>
        <begin position="293"/>
        <end position="315"/>
    </location>
</feature>
<dbReference type="AlphaFoldDB" id="A0AAE0Z3X3"/>
<feature type="non-terminal residue" evidence="3">
    <location>
        <position position="394"/>
    </location>
</feature>